<dbReference type="AlphaFoldDB" id="A0A1Q3ADH9"/>
<reference evidence="3 4" key="1">
    <citation type="submission" date="2016-08" db="EMBL/GenBank/DDBJ databases">
        <title>Draft genome sequence of allopolyploid Zygosaccharomyces rouxii.</title>
        <authorList>
            <person name="Watanabe J."/>
            <person name="Uehara K."/>
            <person name="Mogi Y."/>
            <person name="Tsukioka Y."/>
        </authorList>
    </citation>
    <scope>NUCLEOTIDE SEQUENCE [LARGE SCALE GENOMIC DNA]</scope>
    <source>
        <strain evidence="3 4">NBRC 110957</strain>
    </source>
</reference>
<feature type="compositionally biased region" description="Basic and acidic residues" evidence="1">
    <location>
        <begin position="337"/>
        <end position="347"/>
    </location>
</feature>
<evidence type="ECO:0000259" key="2">
    <source>
        <dbReference type="Pfam" id="PF13002"/>
    </source>
</evidence>
<proteinExistence type="predicted"/>
<accession>A0A1Q3ADH9</accession>
<dbReference type="Pfam" id="PF13002">
    <property type="entry name" value="LDB19"/>
    <property type="match status" value="1"/>
</dbReference>
<feature type="compositionally biased region" description="Polar residues" evidence="1">
    <location>
        <begin position="661"/>
        <end position="673"/>
    </location>
</feature>
<organism evidence="3 4">
    <name type="scientific">Zygosaccharomyces rouxii</name>
    <dbReference type="NCBI Taxonomy" id="4956"/>
    <lineage>
        <taxon>Eukaryota</taxon>
        <taxon>Fungi</taxon>
        <taxon>Dikarya</taxon>
        <taxon>Ascomycota</taxon>
        <taxon>Saccharomycotina</taxon>
        <taxon>Saccharomycetes</taxon>
        <taxon>Saccharomycetales</taxon>
        <taxon>Saccharomycetaceae</taxon>
        <taxon>Zygosaccharomyces</taxon>
    </lineage>
</organism>
<feature type="compositionally biased region" description="Low complexity" evidence="1">
    <location>
        <begin position="588"/>
        <end position="602"/>
    </location>
</feature>
<gene>
    <name evidence="3" type="ORF">ZYGR_0AK02230</name>
</gene>
<dbReference type="InterPro" id="IPR024391">
    <property type="entry name" value="LDB19_N"/>
</dbReference>
<feature type="domain" description="LDB19 N-terminal" evidence="2">
    <location>
        <begin position="141"/>
        <end position="332"/>
    </location>
</feature>
<dbReference type="Proteomes" id="UP000187013">
    <property type="component" value="Unassembled WGS sequence"/>
</dbReference>
<evidence type="ECO:0000313" key="4">
    <source>
        <dbReference type="Proteomes" id="UP000187013"/>
    </source>
</evidence>
<evidence type="ECO:0000313" key="3">
    <source>
        <dbReference type="EMBL" id="GAV53721.1"/>
    </source>
</evidence>
<feature type="region of interest" description="Disordered" evidence="1">
    <location>
        <begin position="337"/>
        <end position="413"/>
    </location>
</feature>
<name>A0A1Q3ADH9_ZYGRO</name>
<protein>
    <recommendedName>
        <fullName evidence="2">LDB19 N-terminal domain-containing protein</fullName>
    </recommendedName>
</protein>
<evidence type="ECO:0000256" key="1">
    <source>
        <dbReference type="SAM" id="MobiDB-lite"/>
    </source>
</evidence>
<dbReference type="OrthoDB" id="3832628at2759"/>
<sequence>MNMGLSKLVHKYKYPNPKHSHSADIFPSTYKSPEEHPIEICIDIESPPCVLYGSATESSGSLLSGLLSLRVKNPYDGIHTGGSVTPVTSRENKRKSTVGVNLSNAFSNLSVSSSQPASLTPAPSSNLQIMAGYTKVTVTSVMLTLVQKVHFHKPFTADLHSIQTCMNCQSKTTDIKSWDIEKGSKDLPVGKYSFPFSCLISGSFPAKAALGSNSETQIKYELCAVVTYKDPRRGTSPHQKDQLLQLVMPVPVTRSLPRGPDKNSLRVFPPTELTATAVLPNVVYPKSTFPLEMKIEGISVGDRRWRMRKLTWRIDEITRIRNHACDIHKHELRKLEKSVKEKEDQKSKKPNNGLKRYGDQVPQVRMSVSTPDNTPLPLVPEIAEPQSQNRDNNAPAGDQDRDADDESQAGFVHPDDDALRTEIIMHQQRLREQQLQQELQSDSNLFTEEVRTVTKGDMKSGWKTDFDNNGQIELITEIDCMPLNSGVTNPITSVSTTKPQAEYIKQQANVACDIQDPALGIYVSHILAVEVVVAEEALQYTNGQPVKKPSASRNSTDQRLAELSPMLAARSSSRQPAINSEEIRTLPSENSSQSSNNGKNNSEGFVPRVVSVPTGAARVLRMQFRIHLTERSGLGISWDEEVPPIYQDVKMLSPPSYASSVSNTPSLRSTSPLVKNEATGGSESDIVPLMSNILPTPPVAHHHDSSNSLRGLTTVQSPQLDSVVSIQGNVPFQNNALTPHATRDIRIRSITELMDSDRITQ</sequence>
<dbReference type="EMBL" id="BDGX01000037">
    <property type="protein sequence ID" value="GAV53721.1"/>
    <property type="molecule type" value="Genomic_DNA"/>
</dbReference>
<feature type="region of interest" description="Disordered" evidence="1">
    <location>
        <begin position="566"/>
        <end position="607"/>
    </location>
</feature>
<comment type="caution">
    <text evidence="3">The sequence shown here is derived from an EMBL/GenBank/DDBJ whole genome shotgun (WGS) entry which is preliminary data.</text>
</comment>
<feature type="region of interest" description="Disordered" evidence="1">
    <location>
        <begin position="661"/>
        <end position="684"/>
    </location>
</feature>